<sequence length="1661" mass="192619">MENLSHSRKPNRVVSQAAATLNKRTATSNGANNFSGRTVYDDVFGGVQRFGTGGGPTLSPRPEDYSEIFGGFHASRGASIPVLDLPLIDSSNGAMFDVRNPRFNYAEVFGGFDGSDFAATYEELIRQADGGDRHDYDGDSSDEAWMQDETEFLSEGSDHSGNYQYFSNGDYYEPIDSSMEFNISYHKANVRSNRDMSNAVTHVAELHAEPEYAYIIETSSGKTENKNPILHTTDDINLEFTGGVSKKKHLRKTVSHPSNGAAGEQTFAYDSPQRRYQGKDSCSNESFITISEINLRTQPSHVPPPARPPPHVRVNNGDHQSVQHAVSGERMGDSSPPFFDVEIDASSAAVASAAAMKEAMDKAQAQLKSAKELLERKREGIENSTKLGSKSDGKGKKERTSKAIDGSSDINDDKLQGIKGKEDNGRKISVREERQKAVKTLAPDSMEGEKLFNVSKYFVVAKHGKESRSIEECGEVDGADEWQEETQFFELVRTDQAKGGFQHTNTDKVFVQSMKFNEPQYKSQNASIGAVEQLESDIKVEAVREDHELEKVERDMKMAKEAKEARRHKGHEKKVKSAQEVGAEENGLSINARKLLGNGKKLNGADELGIREKRVNAQEKENKVEVQRAMEQKERAQQEKEISKNIPNPKRVEGCQEREDEEKSWREVSKQEENDIILDRVLLQAENETMMRDAVQQEEKEKKLKEAHEREEKRKKEKEARELEEKEKEKKLKEAREREENEKRLREAREREEIEKKLKEAREREENEKRLREAREREEKEKKEKEAHEREEKEKKLKEAREREEKEKKLKEAREQEEKEKRLKEAREREENERRLKEAREREEIEKRLKEACEREEKEKRLKDAREREENERRLKEACEREENERRLKEAREREEIEKRLKEAREREEKEKRLKEAREREEIEKRLKETREREEKEKKEKEVREREEKEKKLKEAREQEENEKRLKEAREREENEKRLKEAREREENEKRLKEACEREEKEKETRELEESEKIWRMALEQIENEKRLKQARLQEENERRQRMLEEAVEQNDYSEPVKAVQDTEDKVSQKVVEQEVTEELQGVNYVCQQTARGENRKKQKIAKETHRHGEGEDPVISNKVNKQDHINNHKENQLVGNNDQNFDELEETDELVLEENGKMEAEFRDCERRTEAMGQGGVDGKFNASRTVPCDLEVKANQLRKDDISVLRHQNKGVKKADEAVIGIGQTNAENINSISEMDSNNDKQRLKSTYEWRERARNIKEAQVSSSLEENKDKYVSAQVVNESVETGRKPEAAKASVVEGKGSTQRTVHQVRVSQNMERKDKNIIESLTPEDKEAERLKRERELELERLRKIEEEIEREREREKDRMAVDSTVLEARERGYAEARERAEKAALERATIEARQRAMADARERLEKACAEAREKSSMEARLRAERAAVERATAEARERAVEKIMAERAASEARERVERSMSDKFSTSSRNSGMRSSYSSSDLKDQHFQSANSFGGLRYPYASTYNGVEGESAQRCKARLERYRRTAERAAKALEEKNMRDLLAQREQAERNRLAESLDADVKRWSSGKEGNLRALLSTLQYILGPESGWQPIPLTEVITSAAVKKAYRKATLCVHPDKLQQRGASIHQKYICEKVFDLLKEAWNRFNSEER</sequence>
<feature type="compositionally biased region" description="Basic and acidic residues" evidence="3">
    <location>
        <begin position="650"/>
        <end position="671"/>
    </location>
</feature>
<feature type="domain" description="J" evidence="4">
    <location>
        <begin position="1597"/>
        <end position="1661"/>
    </location>
</feature>
<protein>
    <recommendedName>
        <fullName evidence="4">J domain-containing protein</fullName>
    </recommendedName>
</protein>
<keyword evidence="1 2" id="KW-0175">Coiled coil</keyword>
<dbReference type="GO" id="GO:0030276">
    <property type="term" value="F:clathrin binding"/>
    <property type="evidence" value="ECO:0007669"/>
    <property type="project" value="TreeGrafter"/>
</dbReference>
<feature type="region of interest" description="Disordered" evidence="3">
    <location>
        <begin position="554"/>
        <end position="583"/>
    </location>
</feature>
<reference evidence="5 6" key="1">
    <citation type="journal article" date="2021" name="Plant Biotechnol. J.">
        <title>Multi-omics assisted identification of the key and species-specific regulatory components of drought-tolerant mechanisms in Gossypium stocksii.</title>
        <authorList>
            <person name="Yu D."/>
            <person name="Ke L."/>
            <person name="Zhang D."/>
            <person name="Wu Y."/>
            <person name="Sun Y."/>
            <person name="Mei J."/>
            <person name="Sun J."/>
            <person name="Sun Y."/>
        </authorList>
    </citation>
    <scope>NUCLEOTIDE SEQUENCE [LARGE SCALE GENOMIC DNA]</scope>
    <source>
        <strain evidence="6">cv. E1</strain>
        <tissue evidence="5">Leaf</tissue>
    </source>
</reference>
<feature type="region of interest" description="Disordered" evidence="3">
    <location>
        <begin position="1287"/>
        <end position="1307"/>
    </location>
</feature>
<evidence type="ECO:0000256" key="1">
    <source>
        <dbReference type="ARBA" id="ARBA00023054"/>
    </source>
</evidence>
<dbReference type="PANTHER" id="PTHR23172:SF87">
    <property type="entry name" value="CHAPERONE DNAJ-DOMAIN SUPERFAMILY PROTEIN"/>
    <property type="match status" value="1"/>
</dbReference>
<evidence type="ECO:0000256" key="2">
    <source>
        <dbReference type="SAM" id="Coils"/>
    </source>
</evidence>
<comment type="caution">
    <text evidence="5">The sequence shown here is derived from an EMBL/GenBank/DDBJ whole genome shotgun (WGS) entry which is preliminary data.</text>
</comment>
<feature type="compositionally biased region" description="Basic and acidic residues" evidence="3">
    <location>
        <begin position="554"/>
        <end position="564"/>
    </location>
</feature>
<feature type="compositionally biased region" description="Basic and acidic residues" evidence="3">
    <location>
        <begin position="1093"/>
        <end position="1111"/>
    </location>
</feature>
<feature type="region of interest" description="Disordered" evidence="3">
    <location>
        <begin position="903"/>
        <end position="922"/>
    </location>
</feature>
<dbReference type="PROSITE" id="PS50076">
    <property type="entry name" value="DNAJ_2"/>
    <property type="match status" value="1"/>
</dbReference>
<feature type="coiled-coil region" evidence="2">
    <location>
        <begin position="1522"/>
        <end position="1561"/>
    </location>
</feature>
<evidence type="ECO:0000259" key="4">
    <source>
        <dbReference type="PROSITE" id="PS50076"/>
    </source>
</evidence>
<feature type="compositionally biased region" description="Basic and acidic residues" evidence="3">
    <location>
        <begin position="411"/>
        <end position="426"/>
    </location>
</feature>
<dbReference type="EMBL" id="JAIQCV010000003">
    <property type="protein sequence ID" value="KAH1113380.1"/>
    <property type="molecule type" value="Genomic_DNA"/>
</dbReference>
<dbReference type="SUPFAM" id="SSF46565">
    <property type="entry name" value="Chaperone J-domain"/>
    <property type="match status" value="1"/>
</dbReference>
<evidence type="ECO:0000313" key="6">
    <source>
        <dbReference type="Proteomes" id="UP000828251"/>
    </source>
</evidence>
<name>A0A9D3W7W5_9ROSI</name>
<feature type="compositionally biased region" description="Low complexity" evidence="3">
    <location>
        <begin position="1475"/>
        <end position="1490"/>
    </location>
</feature>
<proteinExistence type="predicted"/>
<accession>A0A9D3W7W5</accession>
<feature type="compositionally biased region" description="Basic and acidic residues" evidence="3">
    <location>
        <begin position="389"/>
        <end position="402"/>
    </location>
</feature>
<evidence type="ECO:0000313" key="5">
    <source>
        <dbReference type="EMBL" id="KAH1113380.1"/>
    </source>
</evidence>
<dbReference type="PANTHER" id="PTHR23172">
    <property type="entry name" value="AUXILIN/CYCLIN G-ASSOCIATED KINASE-RELATED"/>
    <property type="match status" value="1"/>
</dbReference>
<keyword evidence="6" id="KW-1185">Reference proteome</keyword>
<gene>
    <name evidence="5" type="ORF">J1N35_006758</name>
</gene>
<feature type="compositionally biased region" description="Basic and acidic residues" evidence="3">
    <location>
        <begin position="1460"/>
        <end position="1471"/>
    </location>
</feature>
<dbReference type="GO" id="GO:0072583">
    <property type="term" value="P:clathrin-dependent endocytosis"/>
    <property type="evidence" value="ECO:0007669"/>
    <property type="project" value="TreeGrafter"/>
</dbReference>
<dbReference type="InterPro" id="IPR001623">
    <property type="entry name" value="DnaJ_domain"/>
</dbReference>
<feature type="coiled-coil region" evidence="2">
    <location>
        <begin position="1337"/>
        <end position="1448"/>
    </location>
</feature>
<dbReference type="Gene3D" id="1.10.287.110">
    <property type="entry name" value="DnaJ domain"/>
    <property type="match status" value="1"/>
</dbReference>
<feature type="compositionally biased region" description="Basic residues" evidence="3">
    <location>
        <begin position="565"/>
        <end position="576"/>
    </location>
</feature>
<dbReference type="OrthoDB" id="1717591at2759"/>
<dbReference type="FunFam" id="1.10.287.110:FF:000009">
    <property type="entry name" value="Auxilin-related protein 1"/>
    <property type="match status" value="1"/>
</dbReference>
<dbReference type="GO" id="GO:0072318">
    <property type="term" value="P:clathrin coat disassembly"/>
    <property type="evidence" value="ECO:0007669"/>
    <property type="project" value="TreeGrafter"/>
</dbReference>
<feature type="region of interest" description="Disordered" evidence="3">
    <location>
        <begin position="1091"/>
        <end position="1116"/>
    </location>
</feature>
<feature type="region of interest" description="Disordered" evidence="3">
    <location>
        <begin position="928"/>
        <end position="1010"/>
    </location>
</feature>
<dbReference type="Proteomes" id="UP000828251">
    <property type="component" value="Unassembled WGS sequence"/>
</dbReference>
<feature type="region of interest" description="Disordered" evidence="3">
    <location>
        <begin position="599"/>
        <end position="671"/>
    </location>
</feature>
<feature type="compositionally biased region" description="Pro residues" evidence="3">
    <location>
        <begin position="301"/>
        <end position="311"/>
    </location>
</feature>
<feature type="region of interest" description="Disordered" evidence="3">
    <location>
        <begin position="688"/>
        <end position="896"/>
    </location>
</feature>
<feature type="region of interest" description="Disordered" evidence="3">
    <location>
        <begin position="376"/>
        <end position="426"/>
    </location>
</feature>
<feature type="region of interest" description="Disordered" evidence="3">
    <location>
        <begin position="297"/>
        <end position="317"/>
    </location>
</feature>
<organism evidence="5 6">
    <name type="scientific">Gossypium stocksii</name>
    <dbReference type="NCBI Taxonomy" id="47602"/>
    <lineage>
        <taxon>Eukaryota</taxon>
        <taxon>Viridiplantae</taxon>
        <taxon>Streptophyta</taxon>
        <taxon>Embryophyta</taxon>
        <taxon>Tracheophyta</taxon>
        <taxon>Spermatophyta</taxon>
        <taxon>Magnoliopsida</taxon>
        <taxon>eudicotyledons</taxon>
        <taxon>Gunneridae</taxon>
        <taxon>Pentapetalae</taxon>
        <taxon>rosids</taxon>
        <taxon>malvids</taxon>
        <taxon>Malvales</taxon>
        <taxon>Malvaceae</taxon>
        <taxon>Malvoideae</taxon>
        <taxon>Gossypium</taxon>
    </lineage>
</organism>
<dbReference type="InterPro" id="IPR036869">
    <property type="entry name" value="J_dom_sf"/>
</dbReference>
<evidence type="ECO:0000256" key="3">
    <source>
        <dbReference type="SAM" id="MobiDB-lite"/>
    </source>
</evidence>
<dbReference type="GO" id="GO:0005737">
    <property type="term" value="C:cytoplasm"/>
    <property type="evidence" value="ECO:0007669"/>
    <property type="project" value="TreeGrafter"/>
</dbReference>
<feature type="compositionally biased region" description="Basic and acidic residues" evidence="3">
    <location>
        <begin position="689"/>
        <end position="896"/>
    </location>
</feature>
<feature type="region of interest" description="Disordered" evidence="3">
    <location>
        <begin position="1460"/>
        <end position="1493"/>
    </location>
</feature>
<feature type="compositionally biased region" description="Basic and acidic residues" evidence="3">
    <location>
        <begin position="608"/>
        <end position="643"/>
    </location>
</feature>
<dbReference type="GO" id="GO:0031982">
    <property type="term" value="C:vesicle"/>
    <property type="evidence" value="ECO:0007669"/>
    <property type="project" value="TreeGrafter"/>
</dbReference>